<dbReference type="AlphaFoldDB" id="A0A382V657"/>
<sequence>MKHILSILSILLLSTTLQISNVTFAQEKQNACLAPMGALGEFSEMEKQIIFNSLQESLSTRYVLASQKAFEAAQTQAFDELEYDECTEEQCFALIQQILQADNLFLFNMTREGNFTQLS</sequence>
<accession>A0A382V657</accession>
<gene>
    <name evidence="1" type="ORF">METZ01_LOCUS394910</name>
</gene>
<evidence type="ECO:0000313" key="1">
    <source>
        <dbReference type="EMBL" id="SVD42056.1"/>
    </source>
</evidence>
<proteinExistence type="predicted"/>
<dbReference type="EMBL" id="UINC01149527">
    <property type="protein sequence ID" value="SVD42056.1"/>
    <property type="molecule type" value="Genomic_DNA"/>
</dbReference>
<reference evidence="1" key="1">
    <citation type="submission" date="2018-05" db="EMBL/GenBank/DDBJ databases">
        <authorList>
            <person name="Lanie J.A."/>
            <person name="Ng W.-L."/>
            <person name="Kazmierczak K.M."/>
            <person name="Andrzejewski T.M."/>
            <person name="Davidsen T.M."/>
            <person name="Wayne K.J."/>
            <person name="Tettelin H."/>
            <person name="Glass J.I."/>
            <person name="Rusch D."/>
            <person name="Podicherti R."/>
            <person name="Tsui H.-C.T."/>
            <person name="Winkler M.E."/>
        </authorList>
    </citation>
    <scope>NUCLEOTIDE SEQUENCE</scope>
</reference>
<name>A0A382V657_9ZZZZ</name>
<feature type="non-terminal residue" evidence="1">
    <location>
        <position position="119"/>
    </location>
</feature>
<protein>
    <submittedName>
        <fullName evidence="1">Uncharacterized protein</fullName>
    </submittedName>
</protein>
<organism evidence="1">
    <name type="scientific">marine metagenome</name>
    <dbReference type="NCBI Taxonomy" id="408172"/>
    <lineage>
        <taxon>unclassified sequences</taxon>
        <taxon>metagenomes</taxon>
        <taxon>ecological metagenomes</taxon>
    </lineage>
</organism>